<dbReference type="AlphaFoldDB" id="A0A6A7C700"/>
<organism evidence="4 5">
    <name type="scientific">Piedraia hortae CBS 480.64</name>
    <dbReference type="NCBI Taxonomy" id="1314780"/>
    <lineage>
        <taxon>Eukaryota</taxon>
        <taxon>Fungi</taxon>
        <taxon>Dikarya</taxon>
        <taxon>Ascomycota</taxon>
        <taxon>Pezizomycotina</taxon>
        <taxon>Dothideomycetes</taxon>
        <taxon>Dothideomycetidae</taxon>
        <taxon>Capnodiales</taxon>
        <taxon>Piedraiaceae</taxon>
        <taxon>Piedraia</taxon>
    </lineage>
</organism>
<dbReference type="Pfam" id="PF11817">
    <property type="entry name" value="Foie-gras_1"/>
    <property type="match status" value="1"/>
</dbReference>
<dbReference type="EMBL" id="MU005964">
    <property type="protein sequence ID" value="KAF2862765.1"/>
    <property type="molecule type" value="Genomic_DNA"/>
</dbReference>
<feature type="domain" description="Gryzun putative trafficking through Golgi" evidence="2">
    <location>
        <begin position="679"/>
        <end position="1131"/>
    </location>
</feature>
<feature type="region of interest" description="Disordered" evidence="1">
    <location>
        <begin position="102"/>
        <end position="129"/>
    </location>
</feature>
<dbReference type="InterPro" id="IPR012880">
    <property type="entry name" value="Gryzun"/>
</dbReference>
<protein>
    <recommendedName>
        <fullName evidence="6">Trafficking protein particle complex subunit 11 domain-containing protein</fullName>
    </recommendedName>
</protein>
<dbReference type="Proteomes" id="UP000799421">
    <property type="component" value="Unassembled WGS sequence"/>
</dbReference>
<name>A0A6A7C700_9PEZI</name>
<dbReference type="OrthoDB" id="6278596at2759"/>
<dbReference type="InterPro" id="IPR021773">
    <property type="entry name" value="TPC11"/>
</dbReference>
<evidence type="ECO:0000259" key="3">
    <source>
        <dbReference type="Pfam" id="PF11817"/>
    </source>
</evidence>
<evidence type="ECO:0000259" key="2">
    <source>
        <dbReference type="Pfam" id="PF07919"/>
    </source>
</evidence>
<dbReference type="PANTHER" id="PTHR14374:SF0">
    <property type="entry name" value="TRAFFICKING PROTEIN PARTICLE COMPLEX SUBUNIT 11"/>
    <property type="match status" value="1"/>
</dbReference>
<evidence type="ECO:0008006" key="6">
    <source>
        <dbReference type="Google" id="ProtNLM"/>
    </source>
</evidence>
<keyword evidence="5" id="KW-1185">Reference proteome</keyword>
<accession>A0A6A7C700</accession>
<dbReference type="PANTHER" id="PTHR14374">
    <property type="entry name" value="FOIE GRAS"/>
    <property type="match status" value="1"/>
</dbReference>
<proteinExistence type="predicted"/>
<evidence type="ECO:0000313" key="4">
    <source>
        <dbReference type="EMBL" id="KAF2862765.1"/>
    </source>
</evidence>
<feature type="domain" description="Trafficking protein particle complex subunit 11" evidence="3">
    <location>
        <begin position="324"/>
        <end position="591"/>
    </location>
</feature>
<sequence length="1153" mass="129436">METYPPQYVDHDLPLVLLSGLGEPHGPTSPTNENGTKLVSYSEECRGDRARQLLEHFMAFDGRDRSWNQASLPPPPRHLAFHMKAIGRTYVLPPRKAAPLPQAPSIEAFSSPPVGQPKGTDLHSPLSPLSPGSPIYHDGLMTPLWFSKHQQQVPALILAFFQVDSSPNDQIQTDIMSLKSAIARSGYKTRFAAVLLSDTGILHAPEIEDQLSDIRRNTGLDHKTGFFFMPPMSSHNERATFIESMLSTLQPLVLDYYRDLSKHAKRKKTQGVSPDWNIRYEIKRAVFAEFRQEMDVAGRHYSTAVNDMFGSEAVFETTASWSPRWSEARLLCDCMALRAIRCFLWARLTTVAAVYHEQYQIRMRDLIDRRGKGSQQYGWYAWESRWDQIMAQLIQRAALSTLQSVTDGSDRLQVYAPSETPSDRQQPFHLLHHAGYWLRLAFLTAQTRLEKALAIPEEDQIPPAQSSASVVAQRARTYDTYLVPEPHEEFPGNGYDHASHFEKLAVGACNEFAARNQVRFVEQGRLALAAQLALLGQYAHAMEVLHPVWDTCSWRNDGWNKLFARLLTILMQCAIKTGKSDTAFLAAWEYLSLPSPPVKDLAKFLSSENLASQKISAEIVNKRRLSSIEVLFAFVDDEAHVSEPLECQLIIKSHAAQGSVPISIKQIDLTLGDQHIAISQEKGIEHQDTIQADLVLRPDQMRIITFQRTFKESAVVKLQSARVVYDNDKFCLVHTLTDEKLMSSPFVYTEKNGVFVPRALQRVETAAIFVLPKPPKLEISTNVHQEYYTDERVCITVDFVNGEAEPIAGHAKISLSSPLPDPPSAQWVGVNDNGLALDLAADSEYQGTIALMASRAATTITLKLEARYTLESDPDTPLIKTVTLALGFVLPFAPTYTIGPLLHSEDWPNYFSIDAEADGIKQQWRLACHFASTAQEDLILHDATIVAETVGEGSLYEPVTIHFDKQRLQIGEAVDAELEFITRKKSLDDRKSNNLGLSVDVAWSRNEEDKMVVTRFPVPRLSLPSSEPRVLCTLADMQPGGLVVLRYHLENLSMHFLTFALTMEANDDFAFGGPKFRALSLSPLSRLCVEYRLMLHSEVAIIWPQLQVVDSYYQKQLRVHPGGPGVFLDEKNSLGVRITSREEGDVKSRREAV</sequence>
<reference evidence="4" key="1">
    <citation type="journal article" date="2020" name="Stud. Mycol.">
        <title>101 Dothideomycetes genomes: a test case for predicting lifestyles and emergence of pathogens.</title>
        <authorList>
            <person name="Haridas S."/>
            <person name="Albert R."/>
            <person name="Binder M."/>
            <person name="Bloem J."/>
            <person name="Labutti K."/>
            <person name="Salamov A."/>
            <person name="Andreopoulos B."/>
            <person name="Baker S."/>
            <person name="Barry K."/>
            <person name="Bills G."/>
            <person name="Bluhm B."/>
            <person name="Cannon C."/>
            <person name="Castanera R."/>
            <person name="Culley D."/>
            <person name="Daum C."/>
            <person name="Ezra D."/>
            <person name="Gonzalez J."/>
            <person name="Henrissat B."/>
            <person name="Kuo A."/>
            <person name="Liang C."/>
            <person name="Lipzen A."/>
            <person name="Lutzoni F."/>
            <person name="Magnuson J."/>
            <person name="Mondo S."/>
            <person name="Nolan M."/>
            <person name="Ohm R."/>
            <person name="Pangilinan J."/>
            <person name="Park H.-J."/>
            <person name="Ramirez L."/>
            <person name="Alfaro M."/>
            <person name="Sun H."/>
            <person name="Tritt A."/>
            <person name="Yoshinaga Y."/>
            <person name="Zwiers L.-H."/>
            <person name="Turgeon B."/>
            <person name="Goodwin S."/>
            <person name="Spatafora J."/>
            <person name="Crous P."/>
            <person name="Grigoriev I."/>
        </authorList>
    </citation>
    <scope>NUCLEOTIDE SEQUENCE</scope>
    <source>
        <strain evidence="4">CBS 480.64</strain>
    </source>
</reference>
<dbReference type="Pfam" id="PF07919">
    <property type="entry name" value="Gryzun"/>
    <property type="match status" value="2"/>
</dbReference>
<evidence type="ECO:0000256" key="1">
    <source>
        <dbReference type="SAM" id="MobiDB-lite"/>
    </source>
</evidence>
<feature type="domain" description="Gryzun putative trafficking through Golgi" evidence="2">
    <location>
        <begin position="621"/>
        <end position="671"/>
    </location>
</feature>
<gene>
    <name evidence="4" type="ORF">K470DRAFT_212106</name>
</gene>
<evidence type="ECO:0000313" key="5">
    <source>
        <dbReference type="Proteomes" id="UP000799421"/>
    </source>
</evidence>